<dbReference type="PANTHER" id="PTHR12295">
    <property type="entry name" value="FURRY-RELATED"/>
    <property type="match status" value="1"/>
</dbReference>
<dbReference type="GO" id="GO:0005938">
    <property type="term" value="C:cell cortex"/>
    <property type="evidence" value="ECO:0007669"/>
    <property type="project" value="TreeGrafter"/>
</dbReference>
<feature type="compositionally biased region" description="Polar residues" evidence="1">
    <location>
        <begin position="66"/>
        <end position="102"/>
    </location>
</feature>
<feature type="region of interest" description="Disordered" evidence="1">
    <location>
        <begin position="116"/>
        <end position="230"/>
    </location>
</feature>
<feature type="compositionally biased region" description="Low complexity" evidence="1">
    <location>
        <begin position="150"/>
        <end position="169"/>
    </location>
</feature>
<sequence>MAEGIQITIPDFDDDDLPSTSIPFGRPGFGYGPFGGPSSALDSPGGSSTPIAGFGERSFFNHTRGDSSASIDSAHSGTTRFTTKPSAPFGHSSQSSIATNNAGFISKKPSFASIRNAFKSGKNSDAPPVPQLDHQVQPPYPVLKNPFNRSTSSLTSPRTVTRPSTSASADTRFGRSKPSKGHTHAKSQHSLASDGGSDYGFFPPPPVPRVPGAYRSDTPPSSDFEDDKVIMDPKTPSDYALHAVFMRFASIAEEKVNDYLRQPLEPEFPFEGSLGPGVDHQFDDVLQSLSIIAQKNAKPVIDSIMRWRRTQNENITSDILDIHGHSRGHILSEKKSMASIYIMCRALVVVLQNISKDSLGDAFGYTIEETFFEQFRRPDSKHNHSLNHRSNTELYAALLGHLAKVRFVPVTDRFMKELEPLTLGQIVKDSDNKYENLVRGMRYIQIKVWPPEAFEEGAEFMEVLAKTYVNTHGAKLKTTFAEILVWLLHPIGKTAQAETNIPQWGKAIEILYPKSKEMMSKPRYWSVAYPLSVTALCVGPQTHFFKHWQGCIENSLSKLKDKPSRIPALNGILRIVWTYLYRCQETPSTTMSKLENLLKHFFPSNRLTVASSDDNLDVLTYIVHFILSRHFEYGKDLCFELLQENTLSSLAKSGSMSGSLAPERTTIGVNAILMTLSLFEKELMLPTWPSSSDFYTLPSKDDYPISSAYLPTVLASKSGIKDLLDRCGACLSTVINFAANAVGHMCIFDEQWSYSRLNGQYEEASNYITRRHADDVLIAYPAALAPYISLLQTGFNSWPRCLPSSILMADAVDLLLRGVIHVEPSLSETAMFALKRIMEDRTNALTVVARFTSFMFSSGRPPQEASSIKLHVEAPFLVSLWVDIIETWLLSIRQISSEVFTEEQDIILSKCDDIEAAGLFLLSHEMPLAHSAGVKVMQSLGLVLTHLEDIRCPPGYEHLHLVKLLHDSAGEDAPFLTGFDNLLDRPQLERLEQWRQVKRDKLLLRIADSNGSKDPSLWRYIFPGFLKTCLEHPGSTLPAFREMVVVAVQRYHPLISYLAGLSARVPSGLKIRPGERNQSRLVRENRPLVDQWHMWVKILCSTAILPESSRPPYTPLGRDHSRAPSDVSFERERLSTSRGLFRHLTPFLDSEHTSFRDAATQCISAFPPNTYPQLLEDLSLLAGRQFYDDPRSKTSTPLMMADDPRLKYGRDSLQQERNRRQERLHSAVARIYCLTAHCLQHQRSAGRQAALANVLKFVRNTQTFLSSPEARDNPALQRLRRYFCGTVERLFDGLASLKDSDRFIPKHMHLSLYRLCEEWCQVGPQSESARRRLDLMMRTVTANAESNDDIMEDPDRFKEETSLLSYAAIGALTSLCQKAFFPSDGAAPSPTDRHLPEFTRPLTALQVLERLDAILGAKNTGIQTKGKKGLRSLLTFTHSDGELKVEVLRRAAVISNKKETSSEHIFEVISEIICKDSHHFTFEQVVCLGLTNLRHPLSSIRSMAFDMLEAIHQQHSGLIAMSTISPAIASLAPGTYIHAHRLVASDLAGEHPEQAAKMLVQLSYWLPSLHPQVGETNIILLLLQSLEFWVSNITLTMEPGEDRKLSKACIQSLFHLMKLSLHYQDRYSEQILVLWTKLVEAPHQANGDAAIQFLVEQSQKVGNTIYMECAANIVACLCQTHIGRRVFEELCSVIVPVRMLPTIDHKLSFPDAESMTLWEDLDALFADHPRLTLGSAQSAWLFLSDVSLQRYWEMQQQLPILLHATFTHLDNRSPFIRERARSMLFQILRSCVPGHDELTDRSQQRSQWTVKERVVAFQQEIERYYWNEDDSSADVEPKMSWICQRILEFLDPLSPNLASSWGTVALEWGTACSVRAVAFRSLQLFRALMPRVKKTDLAHLLGRLSNTISSSDPNIQSFTSEIFLTLQAVIDAQGKDKSLLPQIFWCISACASTTVEGEFAQCLDLLQALLSKVDFDNPEINDLLLNQLPPGWLGSEHLQPNLLKGLRSSTTSAKTIKLLQSLAQIQDNRVIDSTEGRLRDLYTASLPWCLHAMDNQDTSLSGFAERIAALAAEEGKTGIQRIMNSFAKRHFRTRDDFLRQSVSSLREYYGARHWTEIVTLLMGLVLNSQRWLRIQAMQVLKVLFQHRETRNPVELLGSELLMPLLRLLETDLAAQALEVLEEPISMFGGPSAKHVLRMSMHISALPKDSSSDSVTKVFGAPSESGWSLAQEESLRTLCQGNVLAVFDTCSIPTRPSRIDFEPEVEALASIKTPVSNDPNGYVKNFQELNEFFQNPELVAAAHAPVPIPTRRLEARVAAILAKSTAPETVTDMPQTPFIDVFRIGGPDDSIQEQDSDEDSDSDSDADSFIFDSVASYRQPTASNDRAYHF</sequence>
<feature type="domain" description="Cell morphogenesis protein C-terminal" evidence="3">
    <location>
        <begin position="1941"/>
        <end position="2187"/>
    </location>
</feature>
<organism evidence="5 6">
    <name type="scientific">Coprinopsis marcescibilis</name>
    <name type="common">Agaric fungus</name>
    <name type="synonym">Psathyrella marcescibilis</name>
    <dbReference type="NCBI Taxonomy" id="230819"/>
    <lineage>
        <taxon>Eukaryota</taxon>
        <taxon>Fungi</taxon>
        <taxon>Dikarya</taxon>
        <taxon>Basidiomycota</taxon>
        <taxon>Agaricomycotina</taxon>
        <taxon>Agaricomycetes</taxon>
        <taxon>Agaricomycetidae</taxon>
        <taxon>Agaricales</taxon>
        <taxon>Agaricineae</taxon>
        <taxon>Psathyrellaceae</taxon>
        <taxon>Coprinopsis</taxon>
    </lineage>
</organism>
<evidence type="ECO:0000313" key="5">
    <source>
        <dbReference type="EMBL" id="TFK22376.1"/>
    </source>
</evidence>
<dbReference type="GO" id="GO:0000902">
    <property type="term" value="P:cell morphogenesis"/>
    <property type="evidence" value="ECO:0007669"/>
    <property type="project" value="InterPro"/>
</dbReference>
<evidence type="ECO:0000256" key="1">
    <source>
        <dbReference type="SAM" id="MobiDB-lite"/>
    </source>
</evidence>
<name>A0A5C3KPY2_COPMA</name>
<proteinExistence type="predicted"/>
<evidence type="ECO:0000259" key="3">
    <source>
        <dbReference type="Pfam" id="PF14225"/>
    </source>
</evidence>
<dbReference type="Pfam" id="PF14225">
    <property type="entry name" value="MOR2-PAG1_C"/>
    <property type="match status" value="1"/>
</dbReference>
<feature type="compositionally biased region" description="Acidic residues" evidence="1">
    <location>
        <begin position="2349"/>
        <end position="2365"/>
    </location>
</feature>
<reference evidence="5 6" key="1">
    <citation type="journal article" date="2019" name="Nat. Ecol. Evol.">
        <title>Megaphylogeny resolves global patterns of mushroom evolution.</title>
        <authorList>
            <person name="Varga T."/>
            <person name="Krizsan K."/>
            <person name="Foldi C."/>
            <person name="Dima B."/>
            <person name="Sanchez-Garcia M."/>
            <person name="Sanchez-Ramirez S."/>
            <person name="Szollosi G.J."/>
            <person name="Szarkandi J.G."/>
            <person name="Papp V."/>
            <person name="Albert L."/>
            <person name="Andreopoulos W."/>
            <person name="Angelini C."/>
            <person name="Antonin V."/>
            <person name="Barry K.W."/>
            <person name="Bougher N.L."/>
            <person name="Buchanan P."/>
            <person name="Buyck B."/>
            <person name="Bense V."/>
            <person name="Catcheside P."/>
            <person name="Chovatia M."/>
            <person name="Cooper J."/>
            <person name="Damon W."/>
            <person name="Desjardin D."/>
            <person name="Finy P."/>
            <person name="Geml J."/>
            <person name="Haridas S."/>
            <person name="Hughes K."/>
            <person name="Justo A."/>
            <person name="Karasinski D."/>
            <person name="Kautmanova I."/>
            <person name="Kiss B."/>
            <person name="Kocsube S."/>
            <person name="Kotiranta H."/>
            <person name="LaButti K.M."/>
            <person name="Lechner B.E."/>
            <person name="Liimatainen K."/>
            <person name="Lipzen A."/>
            <person name="Lukacs Z."/>
            <person name="Mihaltcheva S."/>
            <person name="Morgado L.N."/>
            <person name="Niskanen T."/>
            <person name="Noordeloos M.E."/>
            <person name="Ohm R.A."/>
            <person name="Ortiz-Santana B."/>
            <person name="Ovrebo C."/>
            <person name="Racz N."/>
            <person name="Riley R."/>
            <person name="Savchenko A."/>
            <person name="Shiryaev A."/>
            <person name="Soop K."/>
            <person name="Spirin V."/>
            <person name="Szebenyi C."/>
            <person name="Tomsovsky M."/>
            <person name="Tulloss R.E."/>
            <person name="Uehling J."/>
            <person name="Grigoriev I.V."/>
            <person name="Vagvolgyi C."/>
            <person name="Papp T."/>
            <person name="Martin F.M."/>
            <person name="Miettinen O."/>
            <person name="Hibbett D.S."/>
            <person name="Nagy L.G."/>
        </authorList>
    </citation>
    <scope>NUCLEOTIDE SEQUENCE [LARGE SCALE GENOMIC DNA]</scope>
    <source>
        <strain evidence="5 6">CBS 121175</strain>
    </source>
</reference>
<dbReference type="Proteomes" id="UP000307440">
    <property type="component" value="Unassembled WGS sequence"/>
</dbReference>
<evidence type="ECO:0008006" key="7">
    <source>
        <dbReference type="Google" id="ProtNLM"/>
    </source>
</evidence>
<protein>
    <recommendedName>
        <fullName evidence="7">Cell polarity protein mor2</fullName>
    </recommendedName>
</protein>
<dbReference type="InterPro" id="IPR025481">
    <property type="entry name" value="Cell_Morphogen_C"/>
</dbReference>
<evidence type="ECO:0000313" key="6">
    <source>
        <dbReference type="Proteomes" id="UP000307440"/>
    </source>
</evidence>
<feature type="region of interest" description="Disordered" evidence="1">
    <location>
        <begin position="1"/>
        <end position="102"/>
    </location>
</feature>
<keyword evidence="6" id="KW-1185">Reference proteome</keyword>
<accession>A0A5C3KPY2</accession>
<dbReference type="InterPro" id="IPR029473">
    <property type="entry name" value="MOR2-PAG1_mid"/>
</dbReference>
<dbReference type="GO" id="GO:0030427">
    <property type="term" value="C:site of polarized growth"/>
    <property type="evidence" value="ECO:0007669"/>
    <property type="project" value="TreeGrafter"/>
</dbReference>
<dbReference type="Pfam" id="PF14222">
    <property type="entry name" value="MOR2-PAG1_N"/>
    <property type="match status" value="1"/>
</dbReference>
<evidence type="ECO:0000259" key="2">
    <source>
        <dbReference type="Pfam" id="PF14222"/>
    </source>
</evidence>
<gene>
    <name evidence="5" type="ORF">FA15DRAFT_622584</name>
</gene>
<dbReference type="PANTHER" id="PTHR12295:SF30">
    <property type="entry name" value="PROTEIN FURRY"/>
    <property type="match status" value="1"/>
</dbReference>
<dbReference type="SUPFAM" id="SSF48371">
    <property type="entry name" value="ARM repeat"/>
    <property type="match status" value="1"/>
</dbReference>
<evidence type="ECO:0000259" key="4">
    <source>
        <dbReference type="Pfam" id="PF14228"/>
    </source>
</evidence>
<dbReference type="Pfam" id="PF14228">
    <property type="entry name" value="MOR2-PAG1_mid"/>
    <property type="match status" value="1"/>
</dbReference>
<dbReference type="InterPro" id="IPR016024">
    <property type="entry name" value="ARM-type_fold"/>
</dbReference>
<dbReference type="InterPro" id="IPR039867">
    <property type="entry name" value="Furry/Tao3/Mor2"/>
</dbReference>
<feature type="domain" description="Cell morphogenesis central region" evidence="4">
    <location>
        <begin position="1728"/>
        <end position="1913"/>
    </location>
</feature>
<dbReference type="OrthoDB" id="6287725at2759"/>
<dbReference type="InterPro" id="IPR025614">
    <property type="entry name" value="Cell_morpho_N"/>
</dbReference>
<feature type="region of interest" description="Disordered" evidence="1">
    <location>
        <begin position="2342"/>
        <end position="2369"/>
    </location>
</feature>
<dbReference type="EMBL" id="ML210242">
    <property type="protein sequence ID" value="TFK22376.1"/>
    <property type="molecule type" value="Genomic_DNA"/>
</dbReference>
<feature type="compositionally biased region" description="Basic residues" evidence="1">
    <location>
        <begin position="174"/>
        <end position="187"/>
    </location>
</feature>
<feature type="domain" description="Cell morphogenesis protein N-terminal" evidence="2">
    <location>
        <begin position="333"/>
        <end position="889"/>
    </location>
</feature>
<dbReference type="STRING" id="230819.A0A5C3KPY2"/>